<evidence type="ECO:0000313" key="2">
    <source>
        <dbReference type="EMBL" id="MEA5480493.1"/>
    </source>
</evidence>
<dbReference type="Pfam" id="PF01844">
    <property type="entry name" value="HNH"/>
    <property type="match status" value="1"/>
</dbReference>
<comment type="caution">
    <text evidence="2">The sequence shown here is derived from an EMBL/GenBank/DDBJ whole genome shotgun (WGS) entry which is preliminary data.</text>
</comment>
<dbReference type="InterPro" id="IPR003615">
    <property type="entry name" value="HNH_nuc"/>
</dbReference>
<keyword evidence="3" id="KW-1185">Reference proteome</keyword>
<keyword evidence="2" id="KW-0378">Hydrolase</keyword>
<dbReference type="GO" id="GO:0004519">
    <property type="term" value="F:endonuclease activity"/>
    <property type="evidence" value="ECO:0007669"/>
    <property type="project" value="UniProtKB-KW"/>
</dbReference>
<dbReference type="InterPro" id="IPR052892">
    <property type="entry name" value="NA-targeting_endonuclease"/>
</dbReference>
<reference evidence="2 3" key="1">
    <citation type="submission" date="2023-12" db="EMBL/GenBank/DDBJ databases">
        <title>Baltic Sea Cyanobacteria.</title>
        <authorList>
            <person name="Delbaje E."/>
            <person name="Fewer D.P."/>
            <person name="Shishido T.K."/>
        </authorList>
    </citation>
    <scope>NUCLEOTIDE SEQUENCE [LARGE SCALE GENOMIC DNA]</scope>
    <source>
        <strain evidence="2 3">UHCC 0370</strain>
    </source>
</reference>
<gene>
    <name evidence="2" type="ORF">VB774_22900</name>
</gene>
<dbReference type="SMART" id="SM00507">
    <property type="entry name" value="HNHc"/>
    <property type="match status" value="1"/>
</dbReference>
<dbReference type="RefSeq" id="WP_323263466.1">
    <property type="nucleotide sequence ID" value="NZ_JAYGIE010000128.1"/>
</dbReference>
<dbReference type="InterPro" id="IPR002711">
    <property type="entry name" value="HNH"/>
</dbReference>
<accession>A0ABU5TSM8</accession>
<evidence type="ECO:0000259" key="1">
    <source>
        <dbReference type="SMART" id="SM00507"/>
    </source>
</evidence>
<organism evidence="2 3">
    <name type="scientific">Pseudanabaena galeata UHCC 0370</name>
    <dbReference type="NCBI Taxonomy" id="3110310"/>
    <lineage>
        <taxon>Bacteria</taxon>
        <taxon>Bacillati</taxon>
        <taxon>Cyanobacteriota</taxon>
        <taxon>Cyanophyceae</taxon>
        <taxon>Pseudanabaenales</taxon>
        <taxon>Pseudanabaenaceae</taxon>
        <taxon>Pseudanabaena</taxon>
    </lineage>
</organism>
<dbReference type="PANTHER" id="PTHR33877:SF1">
    <property type="entry name" value="TYPE IV METHYL-DIRECTED RESTRICTION ENZYME ECOKMCRA"/>
    <property type="match status" value="1"/>
</dbReference>
<dbReference type="CDD" id="cd00085">
    <property type="entry name" value="HNHc"/>
    <property type="match status" value="1"/>
</dbReference>
<dbReference type="PANTHER" id="PTHR33877">
    <property type="entry name" value="SLL1193 PROTEIN"/>
    <property type="match status" value="1"/>
</dbReference>
<sequence>MSGYISQNLRSQIESIDRKRCCYCLTTEANCGMPMTIDHIQPVSKGGLNTLENLCLACRTCNEYKSDTTEAIDPSTGELVALFNPRQHNWKDHFQWNNDASQVEGLTAIGRATVIALRMNNAVIVATRKRWFAIGWHPPES</sequence>
<keyword evidence="2" id="KW-0540">Nuclease</keyword>
<dbReference type="EMBL" id="JAYGIE010000128">
    <property type="protein sequence ID" value="MEA5480493.1"/>
    <property type="molecule type" value="Genomic_DNA"/>
</dbReference>
<dbReference type="Proteomes" id="UP001301388">
    <property type="component" value="Unassembled WGS sequence"/>
</dbReference>
<evidence type="ECO:0000313" key="3">
    <source>
        <dbReference type="Proteomes" id="UP001301388"/>
    </source>
</evidence>
<keyword evidence="2" id="KW-0255">Endonuclease</keyword>
<protein>
    <submittedName>
        <fullName evidence="2">HNH endonuclease</fullName>
    </submittedName>
</protein>
<dbReference type="Gene3D" id="1.10.30.50">
    <property type="match status" value="1"/>
</dbReference>
<feature type="domain" description="HNH nuclease" evidence="1">
    <location>
        <begin position="8"/>
        <end position="63"/>
    </location>
</feature>
<name>A0ABU5TSM8_9CYAN</name>
<proteinExistence type="predicted"/>